<protein>
    <submittedName>
        <fullName evidence="1">Uncharacterized protein</fullName>
    </submittedName>
</protein>
<organism evidence="1 2">
    <name type="scientific">Sphingobium chlorophenolicum L-1</name>
    <dbReference type="NCBI Taxonomy" id="690566"/>
    <lineage>
        <taxon>Bacteria</taxon>
        <taxon>Pseudomonadati</taxon>
        <taxon>Pseudomonadota</taxon>
        <taxon>Alphaproteobacteria</taxon>
        <taxon>Sphingomonadales</taxon>
        <taxon>Sphingomonadaceae</taxon>
        <taxon>Sphingobium</taxon>
    </lineage>
</organism>
<dbReference type="HOGENOM" id="CLU_2289836_0_0_5"/>
<name>F6F2V2_SPHCR</name>
<dbReference type="AlphaFoldDB" id="F6F2V2"/>
<evidence type="ECO:0000313" key="2">
    <source>
        <dbReference type="Proteomes" id="UP000007150"/>
    </source>
</evidence>
<keyword evidence="2" id="KW-1185">Reference proteome</keyword>
<evidence type="ECO:0000313" key="1">
    <source>
        <dbReference type="EMBL" id="AEG50764.1"/>
    </source>
</evidence>
<dbReference type="KEGG" id="sch:Sphch_3149"/>
<dbReference type="RefSeq" id="WP_013848994.1">
    <property type="nucleotide sequence ID" value="NC_015594.1"/>
</dbReference>
<dbReference type="STRING" id="690566.Sphch_3149"/>
<proteinExistence type="predicted"/>
<dbReference type="Proteomes" id="UP000007150">
    <property type="component" value="Chromosome 2"/>
</dbReference>
<reference evidence="1 2" key="1">
    <citation type="submission" date="2011-05" db="EMBL/GenBank/DDBJ databases">
        <title>Complete sequence of chromosome 2 of Sphingobium chlorophenolicum L-1.</title>
        <authorList>
            <consortium name="US DOE Joint Genome Institute"/>
            <person name="Lucas S."/>
            <person name="Han J."/>
            <person name="Lapidus A."/>
            <person name="Cheng J.-F."/>
            <person name="Goodwin L."/>
            <person name="Pitluck S."/>
            <person name="Peters L."/>
            <person name="Daligault H."/>
            <person name="Han C."/>
            <person name="Tapia R."/>
            <person name="Land M."/>
            <person name="Hauser L."/>
            <person name="Kyrpides N."/>
            <person name="Ivanova N."/>
            <person name="Pagani I."/>
            <person name="Turner P."/>
            <person name="Copley S."/>
            <person name="Woyke T."/>
        </authorList>
    </citation>
    <scope>NUCLEOTIDE SEQUENCE [LARGE SCALE GENOMIC DNA]</scope>
    <source>
        <strain evidence="1 2">L-1</strain>
    </source>
</reference>
<sequence>MTETTILHDRLLSKLRETVASVVDVDGAEEQAIEVAATALTDMLGIVLARLPAAASNEGVAFMAAAMGSRLARRMTAESLMRGEMLDLSAVDRACDEIGGQ</sequence>
<accession>F6F2V2</accession>
<gene>
    <name evidence="1" type="ORF">Sphch_3149</name>
</gene>
<dbReference type="EMBL" id="CP002799">
    <property type="protein sequence ID" value="AEG50764.1"/>
    <property type="molecule type" value="Genomic_DNA"/>
</dbReference>